<feature type="transmembrane region" description="Helical" evidence="9">
    <location>
        <begin position="409"/>
        <end position="436"/>
    </location>
</feature>
<keyword evidence="12" id="KW-1185">Reference proteome</keyword>
<comment type="similarity">
    <text evidence="2">Belongs to the amino acid-polyamine-organocation (APC) superfamily. YAT (TC 2.A.3.10) family.</text>
</comment>
<evidence type="ECO:0000256" key="7">
    <source>
        <dbReference type="ARBA" id="ARBA00023136"/>
    </source>
</evidence>
<feature type="transmembrane region" description="Helical" evidence="9">
    <location>
        <begin position="312"/>
        <end position="332"/>
    </location>
</feature>
<dbReference type="EMBL" id="QLNQ01000027">
    <property type="protein sequence ID" value="RCK59109.1"/>
    <property type="molecule type" value="Genomic_DNA"/>
</dbReference>
<evidence type="ECO:0000313" key="12">
    <source>
        <dbReference type="Proteomes" id="UP000253472"/>
    </source>
</evidence>
<keyword evidence="5" id="KW-0029">Amino-acid transport</keyword>
<evidence type="ECO:0000256" key="1">
    <source>
        <dbReference type="ARBA" id="ARBA00004141"/>
    </source>
</evidence>
<evidence type="ECO:0000256" key="8">
    <source>
        <dbReference type="SAM" id="MobiDB-lite"/>
    </source>
</evidence>
<keyword evidence="4 9" id="KW-0812">Transmembrane</keyword>
<feature type="transmembrane region" description="Helical" evidence="9">
    <location>
        <begin position="524"/>
        <end position="548"/>
    </location>
</feature>
<feature type="region of interest" description="Disordered" evidence="8">
    <location>
        <begin position="32"/>
        <end position="52"/>
    </location>
</feature>
<dbReference type="AlphaFoldDB" id="A0A367Y0D5"/>
<dbReference type="STRING" id="5486.A0A367Y0D5"/>
<evidence type="ECO:0000256" key="5">
    <source>
        <dbReference type="ARBA" id="ARBA00022970"/>
    </source>
</evidence>
<dbReference type="FunFam" id="1.20.1740.10:FF:000001">
    <property type="entry name" value="Amino acid permease"/>
    <property type="match status" value="1"/>
</dbReference>
<reference evidence="11 12" key="1">
    <citation type="submission" date="2018-06" db="EMBL/GenBank/DDBJ databases">
        <title>Whole genome sequencing of Candida tropicalis (genome annotated by CSBL at Korea University).</title>
        <authorList>
            <person name="Ahn J."/>
        </authorList>
    </citation>
    <scope>NUCLEOTIDE SEQUENCE [LARGE SCALE GENOMIC DNA]</scope>
    <source>
        <strain evidence="11 12">ATCC 20962</strain>
    </source>
</reference>
<keyword evidence="6 9" id="KW-1133">Transmembrane helix</keyword>
<dbReference type="Gene3D" id="1.20.1740.10">
    <property type="entry name" value="Amino acid/polyamine transporter I"/>
    <property type="match status" value="1"/>
</dbReference>
<name>A0A367Y0D5_9ASCO</name>
<evidence type="ECO:0000256" key="2">
    <source>
        <dbReference type="ARBA" id="ARBA00006983"/>
    </source>
</evidence>
<feature type="transmembrane region" description="Helical" evidence="9">
    <location>
        <begin position="126"/>
        <end position="142"/>
    </location>
</feature>
<feature type="transmembrane region" description="Helical" evidence="9">
    <location>
        <begin position="568"/>
        <end position="589"/>
    </location>
</feature>
<feature type="transmembrane region" description="Helical" evidence="9">
    <location>
        <begin position="207"/>
        <end position="229"/>
    </location>
</feature>
<dbReference type="PANTHER" id="PTHR43341:SF1">
    <property type="entry name" value="GENERAL AMINO-ACID PERMEASE GAP1"/>
    <property type="match status" value="1"/>
</dbReference>
<comment type="subcellular location">
    <subcellularLocation>
        <location evidence="1">Membrane</location>
        <topology evidence="1">Multi-pass membrane protein</topology>
    </subcellularLocation>
</comment>
<feature type="domain" description="Amino acid permease/ SLC12A" evidence="10">
    <location>
        <begin position="126"/>
        <end position="585"/>
    </location>
</feature>
<comment type="caution">
    <text evidence="11">The sequence shown here is derived from an EMBL/GenBank/DDBJ whole genome shotgun (WGS) entry which is preliminary data.</text>
</comment>
<gene>
    <name evidence="11" type="primary">GAP1_12</name>
    <name evidence="11" type="ORF">Cantr_07503</name>
</gene>
<feature type="transmembrane region" description="Helical" evidence="9">
    <location>
        <begin position="483"/>
        <end position="504"/>
    </location>
</feature>
<proteinExistence type="inferred from homology"/>
<feature type="transmembrane region" description="Helical" evidence="9">
    <location>
        <begin position="353"/>
        <end position="374"/>
    </location>
</feature>
<feature type="transmembrane region" description="Helical" evidence="9">
    <location>
        <begin position="457"/>
        <end position="477"/>
    </location>
</feature>
<dbReference type="Pfam" id="PF00324">
    <property type="entry name" value="AA_permease"/>
    <property type="match status" value="1"/>
</dbReference>
<sequence length="643" mass="71155">MSSSVKNSFNQMVTAEDDSTIHRSNLSDTLSTYSSNGNSYVTSSSTSSASTYHRTPREVLEDFVDSFKSFDYSTLPPVYNNISDQESHLQVNPANPNFDYSRFTQLERDALITSCSPLSKRLRTRHLTWISLGASIGTGLLISSGSSLSHSGPLGLVLVWLFVGSVIFATMSGLSELATAFPVAGSFTTYCSLFIDKSVSFAISWNYALQWLITLPLQIIAAALAVQYWNDSIHPAVWVTIFYVTIVVINLFGVYGYAEIEMTISIIKVIAVVGFNILAIIIVTGGVSGQPYIGAKNWQKPDGGLFNTVEPFKQLCYILSNVAFAYAGVELFGLAAVESSTPKKSINQARKQIFYRLVVFYIWTVIMIGFVVSYKLPELQDTGRFGSSVNGSPFVIAIRRAHINALPSIMNVVVILTVLSVGNASVYASTRVLCAIGALQQGPSFLSFIDKKGRPMGCLLVQFAFGLLAYLICIPGDTAAVEIFDWLLSLSGLGALFTYLSINICQLRFNSALKHQARIPKDELLYVSPLWCSWYGIVTLLAILGLQFWAALFPPGQHGADVESFFKIYLGGPVLLVCWVGHKIFAYYYHKTPLTKLWLTVDEIDVDTGRRQVDLEAVKQEIAEERIVMESKPWWYKVYKTFC</sequence>
<evidence type="ECO:0000313" key="11">
    <source>
        <dbReference type="EMBL" id="RCK59109.1"/>
    </source>
</evidence>
<accession>A0A367Y0D5</accession>
<dbReference type="PANTHER" id="PTHR43341">
    <property type="entry name" value="AMINO ACID PERMEASE"/>
    <property type="match status" value="1"/>
</dbReference>
<dbReference type="GO" id="GO:0016020">
    <property type="term" value="C:membrane"/>
    <property type="evidence" value="ECO:0007669"/>
    <property type="project" value="UniProtKB-SubCell"/>
</dbReference>
<evidence type="ECO:0000256" key="6">
    <source>
        <dbReference type="ARBA" id="ARBA00022989"/>
    </source>
</evidence>
<feature type="transmembrane region" description="Helical" evidence="9">
    <location>
        <begin position="269"/>
        <end position="292"/>
    </location>
</feature>
<keyword evidence="3" id="KW-0813">Transport</keyword>
<feature type="transmembrane region" description="Helical" evidence="9">
    <location>
        <begin position="154"/>
        <end position="171"/>
    </location>
</feature>
<evidence type="ECO:0000259" key="10">
    <source>
        <dbReference type="Pfam" id="PF00324"/>
    </source>
</evidence>
<feature type="transmembrane region" description="Helical" evidence="9">
    <location>
        <begin position="235"/>
        <end position="257"/>
    </location>
</feature>
<evidence type="ECO:0000256" key="9">
    <source>
        <dbReference type="SAM" id="Phobius"/>
    </source>
</evidence>
<dbReference type="InterPro" id="IPR050524">
    <property type="entry name" value="APC_YAT"/>
</dbReference>
<dbReference type="InterPro" id="IPR004841">
    <property type="entry name" value="AA-permease/SLC12A_dom"/>
</dbReference>
<protein>
    <submittedName>
        <fullName evidence="11">General amino-acid permease GAP1</fullName>
    </submittedName>
</protein>
<dbReference type="GO" id="GO:0015171">
    <property type="term" value="F:amino acid transmembrane transporter activity"/>
    <property type="evidence" value="ECO:0007669"/>
    <property type="project" value="TreeGrafter"/>
</dbReference>
<organism evidence="11 12">
    <name type="scientific">Candida viswanathii</name>
    <dbReference type="NCBI Taxonomy" id="5486"/>
    <lineage>
        <taxon>Eukaryota</taxon>
        <taxon>Fungi</taxon>
        <taxon>Dikarya</taxon>
        <taxon>Ascomycota</taxon>
        <taxon>Saccharomycotina</taxon>
        <taxon>Pichiomycetes</taxon>
        <taxon>Debaryomycetaceae</taxon>
        <taxon>Candida/Lodderomyces clade</taxon>
        <taxon>Candida</taxon>
    </lineage>
</organism>
<evidence type="ECO:0000256" key="4">
    <source>
        <dbReference type="ARBA" id="ARBA00022692"/>
    </source>
</evidence>
<dbReference type="Proteomes" id="UP000253472">
    <property type="component" value="Unassembled WGS sequence"/>
</dbReference>
<dbReference type="OrthoDB" id="5982228at2759"/>
<keyword evidence="7 9" id="KW-0472">Membrane</keyword>
<evidence type="ECO:0000256" key="3">
    <source>
        <dbReference type="ARBA" id="ARBA00022448"/>
    </source>
</evidence>